<accession>A0ABT8GEQ7</accession>
<proteinExistence type="predicted"/>
<evidence type="ECO:0000313" key="2">
    <source>
        <dbReference type="Proteomes" id="UP001172708"/>
    </source>
</evidence>
<evidence type="ECO:0008006" key="3">
    <source>
        <dbReference type="Google" id="ProtNLM"/>
    </source>
</evidence>
<protein>
    <recommendedName>
        <fullName evidence="3">DUF222 domain-containing protein</fullName>
    </recommendedName>
</protein>
<evidence type="ECO:0000313" key="1">
    <source>
        <dbReference type="EMBL" id="MDN4479910.1"/>
    </source>
</evidence>
<keyword evidence="2" id="KW-1185">Reference proteome</keyword>
<gene>
    <name evidence="1" type="ORF">QQX02_03110</name>
</gene>
<comment type="caution">
    <text evidence="1">The sequence shown here is derived from an EMBL/GenBank/DDBJ whole genome shotgun (WGS) entry which is preliminary data.</text>
</comment>
<organism evidence="1 2">
    <name type="scientific">Demequina muriae</name>
    <dbReference type="NCBI Taxonomy" id="3051664"/>
    <lineage>
        <taxon>Bacteria</taxon>
        <taxon>Bacillati</taxon>
        <taxon>Actinomycetota</taxon>
        <taxon>Actinomycetes</taxon>
        <taxon>Micrococcales</taxon>
        <taxon>Demequinaceae</taxon>
        <taxon>Demequina</taxon>
    </lineage>
</organism>
<dbReference type="Proteomes" id="UP001172708">
    <property type="component" value="Unassembled WGS sequence"/>
</dbReference>
<sequence>MTEPIFDLPDHWTTAARETVEEVLSVRPDLDGADLGALEQAAELISQADALRDVASAAGWVSRSDSGAEVPHRAAAEARQARASAAAILGRLVDVNAQTDRSAAGRALARKRWAR</sequence>
<dbReference type="EMBL" id="JAUHQA010000001">
    <property type="protein sequence ID" value="MDN4479910.1"/>
    <property type="molecule type" value="Genomic_DNA"/>
</dbReference>
<reference evidence="1" key="1">
    <citation type="submission" date="2023-06" db="EMBL/GenBank/DDBJ databases">
        <title>Egi l300058.</title>
        <authorList>
            <person name="Gao L."/>
            <person name="Fang B.-Z."/>
            <person name="Li W.-J."/>
        </authorList>
    </citation>
    <scope>NUCLEOTIDE SEQUENCE</scope>
    <source>
        <strain evidence="1">EGI L300058</strain>
    </source>
</reference>
<name>A0ABT8GEQ7_9MICO</name>
<dbReference type="RefSeq" id="WP_301141156.1">
    <property type="nucleotide sequence ID" value="NZ_JAUHQA010000001.1"/>
</dbReference>